<accession>A0A5J4XAC7</accession>
<feature type="signal peptide" evidence="2">
    <location>
        <begin position="1"/>
        <end position="18"/>
    </location>
</feature>
<dbReference type="EMBL" id="SNRW01000024">
    <property type="protein sequence ID" value="KAA6404147.1"/>
    <property type="molecule type" value="Genomic_DNA"/>
</dbReference>
<dbReference type="EMBL" id="SNRW01000024">
    <property type="protein sequence ID" value="KAA6404157.1"/>
    <property type="molecule type" value="Genomic_DNA"/>
</dbReference>
<keyword evidence="2" id="KW-0732">Signal</keyword>
<dbReference type="OrthoDB" id="190846at2759"/>
<evidence type="ECO:0000256" key="1">
    <source>
        <dbReference type="SAM" id="MobiDB-lite"/>
    </source>
</evidence>
<dbReference type="GO" id="GO:0008374">
    <property type="term" value="F:O-acyltransferase activity"/>
    <property type="evidence" value="ECO:0007669"/>
    <property type="project" value="InterPro"/>
</dbReference>
<dbReference type="InterPro" id="IPR003386">
    <property type="entry name" value="LACT/PDAT_acylTrfase"/>
</dbReference>
<reference evidence="3 5" key="1">
    <citation type="submission" date="2019-03" db="EMBL/GenBank/DDBJ databases">
        <title>Single cell metagenomics reveals metabolic interactions within the superorganism composed of flagellate Streblomastix strix and complex community of Bacteroidetes bacteria on its surface.</title>
        <authorList>
            <person name="Treitli S.C."/>
            <person name="Kolisko M."/>
            <person name="Husnik F."/>
            <person name="Keeling P."/>
            <person name="Hampl V."/>
        </authorList>
    </citation>
    <scope>NUCLEOTIDE SEQUENCE [LARGE SCALE GENOMIC DNA]</scope>
    <source>
        <strain evidence="3">ST1C</strain>
    </source>
</reference>
<dbReference type="GO" id="GO:0006629">
    <property type="term" value="P:lipid metabolic process"/>
    <property type="evidence" value="ECO:0007669"/>
    <property type="project" value="InterPro"/>
</dbReference>
<dbReference type="SUPFAM" id="SSF53474">
    <property type="entry name" value="alpha/beta-Hydrolases"/>
    <property type="match status" value="1"/>
</dbReference>
<dbReference type="Gene3D" id="3.40.50.1820">
    <property type="entry name" value="alpha/beta hydrolase"/>
    <property type="match status" value="2"/>
</dbReference>
<dbReference type="PANTHER" id="PTHR11440">
    <property type="entry name" value="LECITHIN-CHOLESTEROL ACYLTRANSFERASE-RELATED"/>
    <property type="match status" value="1"/>
</dbReference>
<dbReference type="AlphaFoldDB" id="A0A5J4XAC7"/>
<evidence type="ECO:0000256" key="2">
    <source>
        <dbReference type="SAM" id="SignalP"/>
    </source>
</evidence>
<evidence type="ECO:0000313" key="5">
    <source>
        <dbReference type="Proteomes" id="UP000324800"/>
    </source>
</evidence>
<feature type="chain" id="PRO_5036145800" evidence="2">
    <location>
        <begin position="19"/>
        <end position="400"/>
    </location>
</feature>
<organism evidence="3 5">
    <name type="scientific">Streblomastix strix</name>
    <dbReference type="NCBI Taxonomy" id="222440"/>
    <lineage>
        <taxon>Eukaryota</taxon>
        <taxon>Metamonada</taxon>
        <taxon>Preaxostyla</taxon>
        <taxon>Oxymonadida</taxon>
        <taxon>Streblomastigidae</taxon>
        <taxon>Streblomastix</taxon>
    </lineage>
</organism>
<evidence type="ECO:0000313" key="3">
    <source>
        <dbReference type="EMBL" id="KAA6404147.1"/>
    </source>
</evidence>
<dbReference type="Pfam" id="PF02450">
    <property type="entry name" value="LCAT"/>
    <property type="match status" value="1"/>
</dbReference>
<sequence>MHLTFLTVAFTLVAIIEGSQLFGIYEETDQNEYEELNVERRNSVNPVLLVPGLGGSQLEYRKKDKTSSSYETLWLSFWKMIDGDKGYRRDVSVVYNMTSNTFSSQPDLDVHPVDFGGVDGISTVVPHFSIIAGYYDKLVDNLKKAGYTVGQNLFGIPFDFRIMTPQQLAKSGVYSQVKRLIEKAYIMNGNKRIHLVGHSEGCSFLHQFITSFINDVSWTNKYIASMNLVSPVFGGATIALAFAAGPKKWVVPTMSAEHTHEVVKFFAAPNMKVSLHYGVGLKTMVRLEYKGKQYQQSNKDDTNTNKEDYDSNSEYNSESNSEYNNKEIDYWWMNEPKEINGDGDGTVPIQSFQVPQKWKNEQKQEVTWEEYHKVEHVNILKDSKLILRIIDIVTQDEETK</sequence>
<protein>
    <submittedName>
        <fullName evidence="3">Putative group XV phospholipase A2</fullName>
    </submittedName>
</protein>
<name>A0A5J4XAC7_9EUKA</name>
<dbReference type="InterPro" id="IPR029058">
    <property type="entry name" value="AB_hydrolase_fold"/>
</dbReference>
<evidence type="ECO:0000313" key="4">
    <source>
        <dbReference type="EMBL" id="KAA6404157.1"/>
    </source>
</evidence>
<comment type="caution">
    <text evidence="3">The sequence shown here is derived from an EMBL/GenBank/DDBJ whole genome shotgun (WGS) entry which is preliminary data.</text>
</comment>
<gene>
    <name evidence="3" type="ORF">EZS28_000316</name>
    <name evidence="4" type="ORF">EZS28_000326</name>
</gene>
<dbReference type="Proteomes" id="UP000324800">
    <property type="component" value="Unassembled WGS sequence"/>
</dbReference>
<feature type="compositionally biased region" description="Low complexity" evidence="1">
    <location>
        <begin position="312"/>
        <end position="321"/>
    </location>
</feature>
<feature type="region of interest" description="Disordered" evidence="1">
    <location>
        <begin position="294"/>
        <end position="321"/>
    </location>
</feature>
<feature type="compositionally biased region" description="Basic and acidic residues" evidence="1">
    <location>
        <begin position="298"/>
        <end position="309"/>
    </location>
</feature>
<proteinExistence type="predicted"/>